<dbReference type="Pfam" id="PF00400">
    <property type="entry name" value="WD40"/>
    <property type="match status" value="7"/>
</dbReference>
<evidence type="ECO:0000313" key="5">
    <source>
        <dbReference type="EMBL" id="MEU3712034.1"/>
    </source>
</evidence>
<dbReference type="Pfam" id="PF20703">
    <property type="entry name" value="nSTAND1"/>
    <property type="match status" value="1"/>
</dbReference>
<feature type="repeat" description="WD" evidence="3">
    <location>
        <begin position="848"/>
        <end position="889"/>
    </location>
</feature>
<dbReference type="Gene3D" id="3.40.50.300">
    <property type="entry name" value="P-loop containing nucleotide triphosphate hydrolases"/>
    <property type="match status" value="1"/>
</dbReference>
<dbReference type="PANTHER" id="PTHR19879">
    <property type="entry name" value="TRANSCRIPTION INITIATION FACTOR TFIID"/>
    <property type="match status" value="1"/>
</dbReference>
<dbReference type="SUPFAM" id="SSF52540">
    <property type="entry name" value="P-loop containing nucleoside triphosphate hydrolases"/>
    <property type="match status" value="1"/>
</dbReference>
<protein>
    <submittedName>
        <fullName evidence="5">WD40 repeat domain-containing protein</fullName>
    </submittedName>
</protein>
<feature type="repeat" description="WD" evidence="3">
    <location>
        <begin position="1123"/>
        <end position="1164"/>
    </location>
</feature>
<dbReference type="InterPro" id="IPR049052">
    <property type="entry name" value="nSTAND1"/>
</dbReference>
<evidence type="ECO:0000256" key="2">
    <source>
        <dbReference type="ARBA" id="ARBA00022737"/>
    </source>
</evidence>
<dbReference type="PROSITE" id="PS00678">
    <property type="entry name" value="WD_REPEATS_1"/>
    <property type="match status" value="2"/>
</dbReference>
<evidence type="ECO:0000259" key="4">
    <source>
        <dbReference type="Pfam" id="PF20703"/>
    </source>
</evidence>
<proteinExistence type="predicted"/>
<keyword evidence="6" id="KW-1185">Reference proteome</keyword>
<dbReference type="InterPro" id="IPR019775">
    <property type="entry name" value="WD40_repeat_CS"/>
</dbReference>
<evidence type="ECO:0000313" key="6">
    <source>
        <dbReference type="Proteomes" id="UP001550853"/>
    </source>
</evidence>
<keyword evidence="2" id="KW-0677">Repeat</keyword>
<dbReference type="InterPro" id="IPR015943">
    <property type="entry name" value="WD40/YVTN_repeat-like_dom_sf"/>
</dbReference>
<sequence length="1285" mass="135788">MTPHQEPAAGKHLIEQIAWATERGSVYQSAENMIVVNGGALHRHEHYHAGGEEYGRTTSPSADGECPYPGLRPFRRDESEWFFGREALVSKVMDRLEECLDDGTPLAVVAPSGAGKSSLLRAGLLPALTNGHLPGSRSWPQLLLTPTADPPAALTAGLAALTGAGEKLVREAAETGPGALNALLRDRLGLPPDGRVVLVVDQLEELFALSPEESARRRFVDLLDGLTGGEEPVALAVYGLRADFYGACAAFPHLRDALAGRQVFVGPMTDDEVRNAVLRPAQRAGLSLATGLVEVILRDLRSDAGQEQGTYEPGRLPLLAHALRATWRERRGDTLTVDSYRDTGGIDGAVKATAEEEFEKLSPRAQRAARRLFLSLARVSENGEVTRRRRTRRDLLLAAADPEAVPEVAERFTRARLLTQGVEREEGTVEITHEALLRAWPRLWNSLTGAGRPDGAVRQELEEAAVTWERDGRRDTAALYRGARLAVARTWASDAAPEDLTPLIGDFLDASGRQQRRTQLLGRSAVVAVTVLALLASGLAVFALDQSRSALEQRDNAIFERITAEADRQRESDTALAAQLDLVAYRMRPTAALHTRLMTEAGSVLSTTLPRKFRTVHSVAFGPHGELATGTANLQFWGGATRGRPTPLTGPLSAGKNVDVQPIAYNTRGDLLARGGSDGTVRILDVSDARHPAALSAPVPVAQGAVSSLKFSPDGRTLAVSAFGRLNPGPSTVQLWDVSDPRHLRHLTDVLSVREQGVSSVAFSPDGRTLAAAGGTVGSTGSASLLRLWNVSDPAHPTALGGPLNGHTAIVNQVVFSPSGRVMATAGSDNKVLVWDVSDPHRPKAVRQMNFDDPANSVAFSPDGHVLATGDQSGKITLWNVGSPGLTRAIGPPMRGHTTFVTGLAFDATGSTLASGGADGAVRLWRLPPTLAVTGDGPAAETLALSGDGRLLAVSSGREVTVWDVSDPTRLTRLGALPRAATAVNALAFRPGTGDRTVLATGEFGGRVQLWDVSAPARPVRIGAALPGQVKPVGAVAFASDGHTLLAASMKLQGSYVGGVRAWNVSPPEHPVPLGDGELPVQRLPLRGMAAAPSGEYVYTGDYFGNILVWHTGGGAAPSPSGQVASRQQIFALAVSARSPLLATGNSDSTVRLWDVSGHRSPTTVGQPLSAGGMVTSVGFSPSGHLLASGTAHGQIRLWDTSDPAHATAYGKPVTGHSGWVNGLLFGPRAGLLITSGQDGTVRLWQTDPARARTILCASTPRAMTPARWKKYVSPALPYDPPCTG</sequence>
<feature type="repeat" description="WD" evidence="3">
    <location>
        <begin position="1175"/>
        <end position="1209"/>
    </location>
</feature>
<gene>
    <name evidence="5" type="ORF">AB0E61_18310</name>
</gene>
<evidence type="ECO:0000256" key="1">
    <source>
        <dbReference type="ARBA" id="ARBA00022574"/>
    </source>
</evidence>
<dbReference type="SMART" id="SM00320">
    <property type="entry name" value="WD40"/>
    <property type="match status" value="14"/>
</dbReference>
<feature type="repeat" description="WD" evidence="3">
    <location>
        <begin position="804"/>
        <end position="845"/>
    </location>
</feature>
<feature type="repeat" description="WD" evidence="3">
    <location>
        <begin position="894"/>
        <end position="927"/>
    </location>
</feature>
<name>A0ABV2Z206_9ACTN</name>
<dbReference type="Proteomes" id="UP001550853">
    <property type="component" value="Unassembled WGS sequence"/>
</dbReference>
<dbReference type="PROSITE" id="PS50082">
    <property type="entry name" value="WD_REPEATS_2"/>
    <property type="match status" value="6"/>
</dbReference>
<keyword evidence="1 3" id="KW-0853">WD repeat</keyword>
<dbReference type="InterPro" id="IPR020472">
    <property type="entry name" value="WD40_PAC1"/>
</dbReference>
<feature type="repeat" description="WD" evidence="3">
    <location>
        <begin position="1214"/>
        <end position="1255"/>
    </location>
</feature>
<dbReference type="InterPro" id="IPR027417">
    <property type="entry name" value="P-loop_NTPase"/>
</dbReference>
<organism evidence="5 6">
    <name type="scientific">Streptomyces catenulae</name>
    <dbReference type="NCBI Taxonomy" id="66875"/>
    <lineage>
        <taxon>Bacteria</taxon>
        <taxon>Bacillati</taxon>
        <taxon>Actinomycetota</taxon>
        <taxon>Actinomycetes</taxon>
        <taxon>Kitasatosporales</taxon>
        <taxon>Streptomycetaceae</taxon>
        <taxon>Streptomyces</taxon>
    </lineage>
</organism>
<dbReference type="PANTHER" id="PTHR19879:SF9">
    <property type="entry name" value="TRANSCRIPTION INITIATION FACTOR TFIID SUBUNIT 5"/>
    <property type="match status" value="1"/>
</dbReference>
<dbReference type="PRINTS" id="PR00320">
    <property type="entry name" value="GPROTEINBRPT"/>
</dbReference>
<dbReference type="SUPFAM" id="SSF50978">
    <property type="entry name" value="WD40 repeat-like"/>
    <property type="match status" value="2"/>
</dbReference>
<comment type="caution">
    <text evidence="5">The sequence shown here is derived from an EMBL/GenBank/DDBJ whole genome shotgun (WGS) entry which is preliminary data.</text>
</comment>
<reference evidence="5 6" key="1">
    <citation type="submission" date="2024-06" db="EMBL/GenBank/DDBJ databases">
        <title>The Natural Products Discovery Center: Release of the First 8490 Sequenced Strains for Exploring Actinobacteria Biosynthetic Diversity.</title>
        <authorList>
            <person name="Kalkreuter E."/>
            <person name="Kautsar S.A."/>
            <person name="Yang D."/>
            <person name="Bader C.D."/>
            <person name="Teijaro C.N."/>
            <person name="Fluegel L."/>
            <person name="Davis C.M."/>
            <person name="Simpson J.R."/>
            <person name="Lauterbach L."/>
            <person name="Steele A.D."/>
            <person name="Gui C."/>
            <person name="Meng S."/>
            <person name="Li G."/>
            <person name="Viehrig K."/>
            <person name="Ye F."/>
            <person name="Su P."/>
            <person name="Kiefer A.F."/>
            <person name="Nichols A."/>
            <person name="Cepeda A.J."/>
            <person name="Yan W."/>
            <person name="Fan B."/>
            <person name="Jiang Y."/>
            <person name="Adhikari A."/>
            <person name="Zheng C.-J."/>
            <person name="Schuster L."/>
            <person name="Cowan T.M."/>
            <person name="Smanski M.J."/>
            <person name="Chevrette M.G."/>
            <person name="De Carvalho L.P.S."/>
            <person name="Shen B."/>
        </authorList>
    </citation>
    <scope>NUCLEOTIDE SEQUENCE [LARGE SCALE GENOMIC DNA]</scope>
    <source>
        <strain evidence="5 6">NPDC033039</strain>
    </source>
</reference>
<dbReference type="Gene3D" id="2.130.10.10">
    <property type="entry name" value="YVTN repeat-like/Quinoprotein amine dehydrogenase"/>
    <property type="match status" value="5"/>
</dbReference>
<evidence type="ECO:0000256" key="3">
    <source>
        <dbReference type="PROSITE-ProRule" id="PRU00221"/>
    </source>
</evidence>
<dbReference type="InterPro" id="IPR036322">
    <property type="entry name" value="WD40_repeat_dom_sf"/>
</dbReference>
<accession>A0ABV2Z206</accession>
<feature type="domain" description="Novel STAND NTPase 1" evidence="4">
    <location>
        <begin position="67"/>
        <end position="475"/>
    </location>
</feature>
<dbReference type="EMBL" id="JBEZVI010000014">
    <property type="protein sequence ID" value="MEU3712034.1"/>
    <property type="molecule type" value="Genomic_DNA"/>
</dbReference>
<dbReference type="CDD" id="cd00200">
    <property type="entry name" value="WD40"/>
    <property type="match status" value="2"/>
</dbReference>
<dbReference type="PROSITE" id="PS50294">
    <property type="entry name" value="WD_REPEATS_REGION"/>
    <property type="match status" value="5"/>
</dbReference>
<dbReference type="InterPro" id="IPR001680">
    <property type="entry name" value="WD40_rpt"/>
</dbReference>